<organism evidence="2 3">
    <name type="scientific">Macrosiphum euphorbiae</name>
    <name type="common">potato aphid</name>
    <dbReference type="NCBI Taxonomy" id="13131"/>
    <lineage>
        <taxon>Eukaryota</taxon>
        <taxon>Metazoa</taxon>
        <taxon>Ecdysozoa</taxon>
        <taxon>Arthropoda</taxon>
        <taxon>Hexapoda</taxon>
        <taxon>Insecta</taxon>
        <taxon>Pterygota</taxon>
        <taxon>Neoptera</taxon>
        <taxon>Paraneoptera</taxon>
        <taxon>Hemiptera</taxon>
        <taxon>Sternorrhyncha</taxon>
        <taxon>Aphidomorpha</taxon>
        <taxon>Aphidoidea</taxon>
        <taxon>Aphididae</taxon>
        <taxon>Macrosiphini</taxon>
        <taxon>Macrosiphum</taxon>
    </lineage>
</organism>
<accession>A0AAV0VI63</accession>
<dbReference type="AlphaFoldDB" id="A0AAV0VI63"/>
<keyword evidence="1" id="KW-0472">Membrane</keyword>
<dbReference type="EMBL" id="CARXXK010000001">
    <property type="protein sequence ID" value="CAI6343230.1"/>
    <property type="molecule type" value="Genomic_DNA"/>
</dbReference>
<sequence>MCGRSATLRQWLDEAVLPLVTARATDRWYPALWGVTLVARRLKDVDAVTRVGDRDGRGGGRGHRLQVDCDWTTAEVPGHNFYAAIVLASAYICWSVALYPTEVQ</sequence>
<keyword evidence="1" id="KW-1133">Transmembrane helix</keyword>
<keyword evidence="1" id="KW-0812">Transmembrane</keyword>
<name>A0AAV0VI63_9HEMI</name>
<evidence type="ECO:0000313" key="3">
    <source>
        <dbReference type="Proteomes" id="UP001160148"/>
    </source>
</evidence>
<dbReference type="Proteomes" id="UP001160148">
    <property type="component" value="Unassembled WGS sequence"/>
</dbReference>
<evidence type="ECO:0000256" key="1">
    <source>
        <dbReference type="SAM" id="Phobius"/>
    </source>
</evidence>
<evidence type="ECO:0000313" key="2">
    <source>
        <dbReference type="EMBL" id="CAI6343230.1"/>
    </source>
</evidence>
<proteinExistence type="predicted"/>
<protein>
    <submittedName>
        <fullName evidence="2">Uncharacterized protein</fullName>
    </submittedName>
</protein>
<gene>
    <name evidence="2" type="ORF">MEUPH1_LOCUS521</name>
</gene>
<reference evidence="2 3" key="1">
    <citation type="submission" date="2023-01" db="EMBL/GenBank/DDBJ databases">
        <authorList>
            <person name="Whitehead M."/>
        </authorList>
    </citation>
    <scope>NUCLEOTIDE SEQUENCE [LARGE SCALE GENOMIC DNA]</scope>
</reference>
<feature type="transmembrane region" description="Helical" evidence="1">
    <location>
        <begin position="81"/>
        <end position="99"/>
    </location>
</feature>
<comment type="caution">
    <text evidence="2">The sequence shown here is derived from an EMBL/GenBank/DDBJ whole genome shotgun (WGS) entry which is preliminary data.</text>
</comment>
<keyword evidence="3" id="KW-1185">Reference proteome</keyword>